<gene>
    <name evidence="3" type="ORF">ACFP0N_09435</name>
</gene>
<evidence type="ECO:0000256" key="2">
    <source>
        <dbReference type="SAM" id="SignalP"/>
    </source>
</evidence>
<organism evidence="3 4">
    <name type="scientific">Kitasatospora aburaviensis</name>
    <dbReference type="NCBI Taxonomy" id="67265"/>
    <lineage>
        <taxon>Bacteria</taxon>
        <taxon>Bacillati</taxon>
        <taxon>Actinomycetota</taxon>
        <taxon>Actinomycetes</taxon>
        <taxon>Kitasatosporales</taxon>
        <taxon>Streptomycetaceae</taxon>
        <taxon>Kitasatospora</taxon>
    </lineage>
</organism>
<dbReference type="Proteomes" id="UP001596067">
    <property type="component" value="Unassembled WGS sequence"/>
</dbReference>
<protein>
    <recommendedName>
        <fullName evidence="5">Secreted protein</fullName>
    </recommendedName>
</protein>
<feature type="signal peptide" evidence="2">
    <location>
        <begin position="1"/>
        <end position="27"/>
    </location>
</feature>
<reference evidence="4" key="1">
    <citation type="journal article" date="2019" name="Int. J. Syst. Evol. Microbiol.">
        <title>The Global Catalogue of Microorganisms (GCM) 10K type strain sequencing project: providing services to taxonomists for standard genome sequencing and annotation.</title>
        <authorList>
            <consortium name="The Broad Institute Genomics Platform"/>
            <consortium name="The Broad Institute Genome Sequencing Center for Infectious Disease"/>
            <person name="Wu L."/>
            <person name="Ma J."/>
        </authorList>
    </citation>
    <scope>NUCLEOTIDE SEQUENCE [LARGE SCALE GENOMIC DNA]</scope>
    <source>
        <strain evidence="4">CGMCC 4.1469</strain>
    </source>
</reference>
<keyword evidence="2" id="KW-0732">Signal</keyword>
<evidence type="ECO:0000313" key="3">
    <source>
        <dbReference type="EMBL" id="MFC5885192.1"/>
    </source>
</evidence>
<dbReference type="RefSeq" id="WP_313762044.1">
    <property type="nucleotide sequence ID" value="NZ_BAAAVH010000077.1"/>
</dbReference>
<feature type="chain" id="PRO_5045535636" description="Secreted protein" evidence="2">
    <location>
        <begin position="28"/>
        <end position="83"/>
    </location>
</feature>
<evidence type="ECO:0000256" key="1">
    <source>
        <dbReference type="SAM" id="MobiDB-lite"/>
    </source>
</evidence>
<evidence type="ECO:0008006" key="5">
    <source>
        <dbReference type="Google" id="ProtNLM"/>
    </source>
</evidence>
<comment type="caution">
    <text evidence="3">The sequence shown here is derived from an EMBL/GenBank/DDBJ whole genome shotgun (WGS) entry which is preliminary data.</text>
</comment>
<keyword evidence="4" id="KW-1185">Reference proteome</keyword>
<proteinExistence type="predicted"/>
<feature type="region of interest" description="Disordered" evidence="1">
    <location>
        <begin position="27"/>
        <end position="52"/>
    </location>
</feature>
<dbReference type="EMBL" id="JBHSOD010000008">
    <property type="protein sequence ID" value="MFC5885192.1"/>
    <property type="molecule type" value="Genomic_DNA"/>
</dbReference>
<name>A0ABW1EU54_9ACTN</name>
<sequence length="83" mass="7689">MKKRSMLAVASLAVGVVASLTAPSAHASAVGGQGDLTGPLQQGGAVTSAPGAVQGQVGDAGGVVGDATSHVTGQADGLVGLPV</sequence>
<accession>A0ABW1EU54</accession>
<evidence type="ECO:0000313" key="4">
    <source>
        <dbReference type="Proteomes" id="UP001596067"/>
    </source>
</evidence>